<feature type="region of interest" description="Disordered" evidence="1">
    <location>
        <begin position="46"/>
        <end position="67"/>
    </location>
</feature>
<accession>A0A183C9I3</accession>
<reference evidence="3" key="3">
    <citation type="submission" date="2016-06" db="UniProtKB">
        <authorList>
            <consortium name="WormBaseParasite"/>
        </authorList>
    </citation>
    <scope>IDENTIFICATION</scope>
</reference>
<proteinExistence type="predicted"/>
<evidence type="ECO:0000256" key="1">
    <source>
        <dbReference type="SAM" id="MobiDB-lite"/>
    </source>
</evidence>
<keyword evidence="2" id="KW-1185">Reference proteome</keyword>
<name>A0A183C9I3_GLOPA</name>
<reference evidence="2" key="1">
    <citation type="submission" date="2013-12" db="EMBL/GenBank/DDBJ databases">
        <authorList>
            <person name="Aslett M."/>
        </authorList>
    </citation>
    <scope>NUCLEOTIDE SEQUENCE [LARGE SCALE GENOMIC DNA]</scope>
    <source>
        <strain evidence="2">Lindley</strain>
    </source>
</reference>
<dbReference type="Proteomes" id="UP000050741">
    <property type="component" value="Unassembled WGS sequence"/>
</dbReference>
<evidence type="ECO:0000313" key="2">
    <source>
        <dbReference type="Proteomes" id="UP000050741"/>
    </source>
</evidence>
<dbReference type="WBParaSite" id="GPLIN_000953100">
    <property type="protein sequence ID" value="GPLIN_000953100"/>
    <property type="gene ID" value="GPLIN_000953100"/>
</dbReference>
<evidence type="ECO:0000313" key="3">
    <source>
        <dbReference type="WBParaSite" id="GPLIN_000953100"/>
    </source>
</evidence>
<protein>
    <submittedName>
        <fullName evidence="3">DUF2188 domain-containing protein</fullName>
    </submittedName>
</protein>
<organism evidence="2 3">
    <name type="scientific">Globodera pallida</name>
    <name type="common">Potato cyst nematode worm</name>
    <name type="synonym">Heterodera pallida</name>
    <dbReference type="NCBI Taxonomy" id="36090"/>
    <lineage>
        <taxon>Eukaryota</taxon>
        <taxon>Metazoa</taxon>
        <taxon>Ecdysozoa</taxon>
        <taxon>Nematoda</taxon>
        <taxon>Chromadorea</taxon>
        <taxon>Rhabditida</taxon>
        <taxon>Tylenchina</taxon>
        <taxon>Tylenchomorpha</taxon>
        <taxon>Tylenchoidea</taxon>
        <taxon>Heteroderidae</taxon>
        <taxon>Heteroderinae</taxon>
        <taxon>Globodera</taxon>
    </lineage>
</organism>
<sequence>MDRRGRNVRIEMIEENKRTMVAKEPNNDRAHRDNGLNRDHNISMTVAHHRTLPSDETLAAPADESPR</sequence>
<reference evidence="2" key="2">
    <citation type="submission" date="2014-05" db="EMBL/GenBank/DDBJ databases">
        <title>The genome and life-stage specific transcriptomes of Globodera pallida elucidate key aspects of plant parasitism by a cyst nematode.</title>
        <authorList>
            <person name="Cotton J.A."/>
            <person name="Lilley C.J."/>
            <person name="Jones L.M."/>
            <person name="Kikuchi T."/>
            <person name="Reid A.J."/>
            <person name="Thorpe P."/>
            <person name="Tsai I.J."/>
            <person name="Beasley H."/>
            <person name="Blok V."/>
            <person name="Cock P.J.A."/>
            <person name="Van den Akker S.E."/>
            <person name="Holroyd N."/>
            <person name="Hunt M."/>
            <person name="Mantelin S."/>
            <person name="Naghra H."/>
            <person name="Pain A."/>
            <person name="Palomares-Rius J.E."/>
            <person name="Zarowiecki M."/>
            <person name="Berriman M."/>
            <person name="Jones J.T."/>
            <person name="Urwin P.E."/>
        </authorList>
    </citation>
    <scope>NUCLEOTIDE SEQUENCE [LARGE SCALE GENOMIC DNA]</scope>
    <source>
        <strain evidence="2">Lindley</strain>
    </source>
</reference>
<dbReference type="AlphaFoldDB" id="A0A183C9I3"/>